<evidence type="ECO:0000259" key="6">
    <source>
        <dbReference type="PROSITE" id="PS51918"/>
    </source>
</evidence>
<dbReference type="SFLD" id="SFLDG01067">
    <property type="entry name" value="SPASM/twitch_domain_containing"/>
    <property type="match status" value="1"/>
</dbReference>
<evidence type="ECO:0000256" key="5">
    <source>
        <dbReference type="ARBA" id="ARBA00023014"/>
    </source>
</evidence>
<dbReference type="SUPFAM" id="SSF102114">
    <property type="entry name" value="Radical SAM enzymes"/>
    <property type="match status" value="1"/>
</dbReference>
<keyword evidence="4" id="KW-0408">Iron</keyword>
<dbReference type="InterPro" id="IPR007197">
    <property type="entry name" value="rSAM"/>
</dbReference>
<dbReference type="PROSITE" id="PS51918">
    <property type="entry name" value="RADICAL_SAM"/>
    <property type="match status" value="1"/>
</dbReference>
<comment type="cofactor">
    <cofactor evidence="1">
        <name>[4Fe-4S] cluster</name>
        <dbReference type="ChEBI" id="CHEBI:49883"/>
    </cofactor>
</comment>
<evidence type="ECO:0000256" key="2">
    <source>
        <dbReference type="ARBA" id="ARBA00022691"/>
    </source>
</evidence>
<proteinExistence type="predicted"/>
<name>A0ABY7BD95_9FIRM</name>
<feature type="domain" description="Radical SAM core" evidence="6">
    <location>
        <begin position="62"/>
        <end position="310"/>
    </location>
</feature>
<dbReference type="EMBL" id="CP113864">
    <property type="protein sequence ID" value="WAM30569.1"/>
    <property type="molecule type" value="Genomic_DNA"/>
</dbReference>
<sequence length="464" mass="54195">MKSLIIDNCLLLLDNKDAVIFDIITGKIYKCRDSLDRIKQKIKSKSYLNIEHRYIRSQKIEWDDGFLLSVTMCSAETCNLKCKYCYANLGTYNNIDRTSKAIMTFEDYKLFFEKILKIFPRGVVNYTFFGGEPMLGFEEIVKFVEYITDVCEKNNLIKPHFAIVTNGTLIDEYAWEIFEKYHFAVTISLDGPKEVNDRMRIFRDEHQSVFDTVKHNLEKCSGRTHVLVAEATLGEFFLRNYRKNYAREYFDTFINLGFDSVSPYFAEMSNTNYMVTNDANLRDGIKQFYYDLVDYSFELLLDDNKCMSIPNFIASTIINIVTRKEKNVCAAGKKSIFYTASGDVYPCQMYYLSKYKKLGNIADENELKKNIKSYKLISRNEISECKSCFAVSFCNFWCPGASYQFANNEYAVNKVRCIIQKSIGERVIYNLALMFENEEKKAIFIRNLRKLSHLYSWKKFGGNL</sequence>
<organism evidence="7 8">
    <name type="scientific">Caldicellulosiruptor naganoensis</name>
    <dbReference type="NCBI Taxonomy" id="29324"/>
    <lineage>
        <taxon>Bacteria</taxon>
        <taxon>Bacillati</taxon>
        <taxon>Bacillota</taxon>
        <taxon>Bacillota incertae sedis</taxon>
        <taxon>Caldicellulosiruptorales</taxon>
        <taxon>Caldicellulosiruptoraceae</taxon>
        <taxon>Caldicellulosiruptor</taxon>
    </lineage>
</organism>
<dbReference type="SFLD" id="SFLDG01386">
    <property type="entry name" value="main_SPASM_domain-containing"/>
    <property type="match status" value="1"/>
</dbReference>
<evidence type="ECO:0000256" key="1">
    <source>
        <dbReference type="ARBA" id="ARBA00001966"/>
    </source>
</evidence>
<reference evidence="7" key="1">
    <citation type="submission" date="2022-12" db="EMBL/GenBank/DDBJ databases">
        <authorList>
            <person name="Bing R.G."/>
            <person name="Willard D.J."/>
            <person name="Manesh M.J.H."/>
            <person name="Laemthong T."/>
            <person name="Crosby J.R."/>
            <person name="Kelly R.M."/>
        </authorList>
    </citation>
    <scope>NUCLEOTIDE SEQUENCE</scope>
    <source>
        <strain evidence="7">DSM 8991</strain>
    </source>
</reference>
<dbReference type="SFLD" id="SFLDS00029">
    <property type="entry name" value="Radical_SAM"/>
    <property type="match status" value="1"/>
</dbReference>
<dbReference type="Pfam" id="PF04055">
    <property type="entry name" value="Radical_SAM"/>
    <property type="match status" value="1"/>
</dbReference>
<evidence type="ECO:0000313" key="8">
    <source>
        <dbReference type="Proteomes" id="UP001164745"/>
    </source>
</evidence>
<dbReference type="SFLD" id="SFLDG01384">
    <property type="entry name" value="thioether_bond_formation_requi"/>
    <property type="match status" value="1"/>
</dbReference>
<evidence type="ECO:0000313" key="7">
    <source>
        <dbReference type="EMBL" id="WAM30569.1"/>
    </source>
</evidence>
<dbReference type="CDD" id="cd01335">
    <property type="entry name" value="Radical_SAM"/>
    <property type="match status" value="1"/>
</dbReference>
<dbReference type="PANTHER" id="PTHR43273">
    <property type="entry name" value="ANAEROBIC SULFATASE-MATURATING ENZYME HOMOLOG ASLB-RELATED"/>
    <property type="match status" value="1"/>
</dbReference>
<keyword evidence="2" id="KW-0949">S-adenosyl-L-methionine</keyword>
<dbReference type="InterPro" id="IPR023867">
    <property type="entry name" value="Sulphatase_maturase_rSAM"/>
</dbReference>
<dbReference type="RefSeq" id="WP_045164770.1">
    <property type="nucleotide sequence ID" value="NZ_CP113864.1"/>
</dbReference>
<dbReference type="Gene3D" id="3.20.20.70">
    <property type="entry name" value="Aldolase class I"/>
    <property type="match status" value="1"/>
</dbReference>
<accession>A0ABY7BD95</accession>
<keyword evidence="3" id="KW-0479">Metal-binding</keyword>
<dbReference type="PANTHER" id="PTHR43273:SF8">
    <property type="entry name" value="RADICAL SAM DOMAIN PROTEIN"/>
    <property type="match status" value="1"/>
</dbReference>
<gene>
    <name evidence="7" type="ORF">OTJ99_001325</name>
</gene>
<keyword evidence="5" id="KW-0411">Iron-sulfur</keyword>
<evidence type="ECO:0000256" key="3">
    <source>
        <dbReference type="ARBA" id="ARBA00022723"/>
    </source>
</evidence>
<keyword evidence="8" id="KW-1185">Reference proteome</keyword>
<dbReference type="Proteomes" id="UP001164745">
    <property type="component" value="Chromosome"/>
</dbReference>
<dbReference type="InterPro" id="IPR058240">
    <property type="entry name" value="rSAM_sf"/>
</dbReference>
<dbReference type="NCBIfam" id="TIGR04085">
    <property type="entry name" value="rSAM_more_4Fe4S"/>
    <property type="match status" value="1"/>
</dbReference>
<evidence type="ECO:0000256" key="4">
    <source>
        <dbReference type="ARBA" id="ARBA00023004"/>
    </source>
</evidence>
<dbReference type="InterPro" id="IPR023885">
    <property type="entry name" value="4Fe4S-binding_SPASM_dom"/>
</dbReference>
<dbReference type="Pfam" id="PF13186">
    <property type="entry name" value="SPASM"/>
    <property type="match status" value="1"/>
</dbReference>
<dbReference type="InterPro" id="IPR013785">
    <property type="entry name" value="Aldolase_TIM"/>
</dbReference>
<protein>
    <submittedName>
        <fullName evidence="7">Radical SAM protein</fullName>
    </submittedName>
</protein>